<feature type="domain" description="FHA" evidence="6">
    <location>
        <begin position="265"/>
        <end position="309"/>
    </location>
</feature>
<dbReference type="GO" id="GO:0016020">
    <property type="term" value="C:membrane"/>
    <property type="evidence" value="ECO:0007669"/>
    <property type="project" value="UniProtKB-SubCell"/>
</dbReference>
<dbReference type="EMBL" id="VJMH01000450">
    <property type="protein sequence ID" value="KAF0716155.1"/>
    <property type="molecule type" value="Genomic_DNA"/>
</dbReference>
<dbReference type="InterPro" id="IPR008984">
    <property type="entry name" value="SMAD_FHA_dom_sf"/>
</dbReference>
<dbReference type="Pfam" id="PF00498">
    <property type="entry name" value="FHA"/>
    <property type="match status" value="1"/>
</dbReference>
<evidence type="ECO:0000259" key="6">
    <source>
        <dbReference type="PROSITE" id="PS50006"/>
    </source>
</evidence>
<feature type="compositionally biased region" description="Basic and acidic residues" evidence="5">
    <location>
        <begin position="1"/>
        <end position="10"/>
    </location>
</feature>
<dbReference type="InterPro" id="IPR001932">
    <property type="entry name" value="PPM-type_phosphatase-like_dom"/>
</dbReference>
<evidence type="ECO:0000313" key="10">
    <source>
        <dbReference type="Proteomes" id="UP000332933"/>
    </source>
</evidence>
<evidence type="ECO:0000256" key="3">
    <source>
        <dbReference type="ARBA" id="ARBA00022801"/>
    </source>
</evidence>
<dbReference type="SUPFAM" id="SSF49879">
    <property type="entry name" value="SMAD/FHA domain"/>
    <property type="match status" value="2"/>
</dbReference>
<feature type="domain" description="PPM-type phosphatase" evidence="7">
    <location>
        <begin position="340"/>
        <end position="648"/>
    </location>
</feature>
<dbReference type="PROSITE" id="PS01032">
    <property type="entry name" value="PPM_1"/>
    <property type="match status" value="1"/>
</dbReference>
<evidence type="ECO:0000256" key="4">
    <source>
        <dbReference type="ARBA" id="ARBA00022912"/>
    </source>
</evidence>
<dbReference type="InterPro" id="IPR000222">
    <property type="entry name" value="PP2C_BS"/>
</dbReference>
<dbReference type="Gene3D" id="2.60.200.20">
    <property type="match status" value="2"/>
</dbReference>
<evidence type="ECO:0000256" key="5">
    <source>
        <dbReference type="SAM" id="MobiDB-lite"/>
    </source>
</evidence>
<keyword evidence="2" id="KW-0479">Metal-binding</keyword>
<accession>A0A485K9G3</accession>
<dbReference type="PROSITE" id="PS51746">
    <property type="entry name" value="PPM_2"/>
    <property type="match status" value="1"/>
</dbReference>
<name>A0A485K9G3_9STRA</name>
<keyword evidence="10" id="KW-1185">Reference proteome</keyword>
<comment type="subcellular location">
    <subcellularLocation>
        <location evidence="1">Membrane</location>
        <topology evidence="1">Peripheral membrane protein</topology>
    </subcellularLocation>
</comment>
<dbReference type="SUPFAM" id="SSF81606">
    <property type="entry name" value="PP2C-like"/>
    <property type="match status" value="1"/>
</dbReference>
<organism evidence="9 10">
    <name type="scientific">Aphanomyces stellatus</name>
    <dbReference type="NCBI Taxonomy" id="120398"/>
    <lineage>
        <taxon>Eukaryota</taxon>
        <taxon>Sar</taxon>
        <taxon>Stramenopiles</taxon>
        <taxon>Oomycota</taxon>
        <taxon>Saprolegniomycetes</taxon>
        <taxon>Saprolegniales</taxon>
        <taxon>Verrucalvaceae</taxon>
        <taxon>Aphanomyces</taxon>
    </lineage>
</organism>
<reference evidence="9 10" key="1">
    <citation type="submission" date="2019-03" db="EMBL/GenBank/DDBJ databases">
        <authorList>
            <person name="Gaulin E."/>
            <person name="Dumas B."/>
        </authorList>
    </citation>
    <scope>NUCLEOTIDE SEQUENCE [LARGE SCALE GENOMIC DNA]</scope>
    <source>
        <strain evidence="9">CBS 568.67</strain>
    </source>
</reference>
<dbReference type="PANTHER" id="PTHR47992">
    <property type="entry name" value="PROTEIN PHOSPHATASE"/>
    <property type="match status" value="1"/>
</dbReference>
<dbReference type="CDD" id="cd00143">
    <property type="entry name" value="PP2Cc"/>
    <property type="match status" value="1"/>
</dbReference>
<evidence type="ECO:0000313" key="9">
    <source>
        <dbReference type="EMBL" id="VFT80179.1"/>
    </source>
</evidence>
<keyword evidence="4" id="KW-0904">Protein phosphatase</keyword>
<dbReference type="InterPro" id="IPR036457">
    <property type="entry name" value="PPM-type-like_dom_sf"/>
</dbReference>
<dbReference type="AlphaFoldDB" id="A0A485K9G3"/>
<evidence type="ECO:0000256" key="1">
    <source>
        <dbReference type="ARBA" id="ARBA00004170"/>
    </source>
</evidence>
<evidence type="ECO:0000313" key="8">
    <source>
        <dbReference type="EMBL" id="KAF0716155.1"/>
    </source>
</evidence>
<evidence type="ECO:0000256" key="2">
    <source>
        <dbReference type="ARBA" id="ARBA00022723"/>
    </source>
</evidence>
<dbReference type="EMBL" id="CAADRA010000450">
    <property type="protein sequence ID" value="VFT80179.1"/>
    <property type="molecule type" value="Genomic_DNA"/>
</dbReference>
<proteinExistence type="predicted"/>
<dbReference type="Proteomes" id="UP000332933">
    <property type="component" value="Unassembled WGS sequence"/>
</dbReference>
<dbReference type="SMART" id="SM00240">
    <property type="entry name" value="FHA"/>
    <property type="match status" value="1"/>
</dbReference>
<evidence type="ECO:0000259" key="7">
    <source>
        <dbReference type="PROSITE" id="PS51746"/>
    </source>
</evidence>
<sequence>MERRLSDERTIIAYGDDDPLGLDGQFDGPPAPASLFSSGDIAFDPSNHQNTSDIEASSSLALNMDNEMKKRRSSTIKLQPRAPLASSKRPQFIPRRHSGLSRISRKSDIIVQETTPVNKSLNMHHIVLKMTIHTEHDIRTSFVINQDSSGCGIGRKPSNVVSIPADKYMADINHAIITYDVHPVHGAGYYIVSGDASSNGTYIRLSPCVADDVTSKTQWPLETGCQFRAGKSDFQVISIESSALFLRVISGKLAGKEYKIDSTGATIGRSADNSIHTGDGELSRRHAAIWFHGNKFYAQDMGSTNGTFMKLCGSYEHPYRLEVGDHILVSQTCLSVNRFDFGVNENMGARKQMEDSHSTIQDMNISALSSVGLYPQSFFGVFDGHGGAEASQYLNEHLHKNIMEEIHKRSEEIMSCRTKEHVHVIVKEGLTIAFEATDAEFLKNSSKPQAGSTATTVFIAGQTIYVANVGDSRTVLSRNGIGIRLSNDHKPSSLQQLFQLSRADEAQRIRETGGFIIHGRVMGELAVSRAFGDCEFKTYDTYACSTALRLEDENGVEQPVVNPNDILKGPLVISTPEISIADITESDEFLLLASDGLFDVFEDQEAITFIRKEMERCGDVQRTVESLVDYAIGTQGSRDNVTAIVVMLKEMHIELDS</sequence>
<dbReference type="InterPro" id="IPR015655">
    <property type="entry name" value="PP2C"/>
</dbReference>
<dbReference type="Gene3D" id="3.60.40.10">
    <property type="entry name" value="PPM-type phosphatase domain"/>
    <property type="match status" value="1"/>
</dbReference>
<gene>
    <name evidence="9" type="primary">Aste57867_2997</name>
    <name evidence="8" type="ORF">As57867_002988</name>
    <name evidence="9" type="ORF">ASTE57867_2997</name>
</gene>
<keyword evidence="3" id="KW-0378">Hydrolase</keyword>
<reference evidence="8" key="2">
    <citation type="submission" date="2019-06" db="EMBL/GenBank/DDBJ databases">
        <title>Genomics analysis of Aphanomyces spp. identifies a new class of oomycete effector associated with host adaptation.</title>
        <authorList>
            <person name="Gaulin E."/>
        </authorList>
    </citation>
    <scope>NUCLEOTIDE SEQUENCE</scope>
    <source>
        <strain evidence="8">CBS 578.67</strain>
    </source>
</reference>
<dbReference type="SMART" id="SM00331">
    <property type="entry name" value="PP2C_SIG"/>
    <property type="match status" value="1"/>
</dbReference>
<dbReference type="InterPro" id="IPR000253">
    <property type="entry name" value="FHA_dom"/>
</dbReference>
<dbReference type="GO" id="GO:0046872">
    <property type="term" value="F:metal ion binding"/>
    <property type="evidence" value="ECO:0007669"/>
    <property type="project" value="UniProtKB-KW"/>
</dbReference>
<dbReference type="OrthoDB" id="59240at2759"/>
<dbReference type="PROSITE" id="PS50006">
    <property type="entry name" value="FHA_DOMAIN"/>
    <property type="match status" value="1"/>
</dbReference>
<dbReference type="CDD" id="cd00060">
    <property type="entry name" value="FHA"/>
    <property type="match status" value="1"/>
</dbReference>
<protein>
    <submittedName>
        <fullName evidence="9">Aste57867_2997 protein</fullName>
    </submittedName>
</protein>
<dbReference type="GO" id="GO:0004722">
    <property type="term" value="F:protein serine/threonine phosphatase activity"/>
    <property type="evidence" value="ECO:0007669"/>
    <property type="project" value="InterPro"/>
</dbReference>
<dbReference type="SMART" id="SM00332">
    <property type="entry name" value="PP2Cc"/>
    <property type="match status" value="1"/>
</dbReference>
<dbReference type="Pfam" id="PF00481">
    <property type="entry name" value="PP2C"/>
    <property type="match status" value="1"/>
</dbReference>
<feature type="region of interest" description="Disordered" evidence="5">
    <location>
        <begin position="1"/>
        <end position="37"/>
    </location>
</feature>